<dbReference type="AlphaFoldDB" id="A0AAU9JYN8"/>
<name>A0AAU9JYN8_9CILI</name>
<sequence>MLEKIPDIKYQTARLINSRHSKSRTESNEHIPLSIKLGIPTLKFKNKSQPASPEVTNRIHNLMSSDRYKEVELFVTKRFTKDISHIHDSYKPPSTERGQEQKLSFLEPIQAETILPTSLDKLKCYISNSPLYGFAFQENKCNDSTSAKLAKSLEKSPPSLGKPTGKQDIENLKRWLDYMQEKNIPNLHSIISQNESIEKEKEEIIETVYMAALKEIIRQVSVYCSLRGSLLKSTIEVLSFLWKSSANTLKKQIETERSVFSKKLSDLHYKAAKRKAKLQVKLKASKKENDDLQKRQNSLEEEISQLNRFISRFKNELVRKQEQMLSSKRKLLSSQDSMHERVFINRILSEDVKRTSVHYTQTDIELVKNKETKEKATETDDIDKDPEQIQNEIENKVHENFDKDIPKIQIIGELDHPSIINSMSNNSSFDLNSSGENSIHDIETAQANNLESNSIKSSQENHTSVHDEKEQSNEGNVQDGENWEERLFIDQSVQWEEIPDEYGDEIVEIEQENSITSNGEEDEENSIPSEEHVAYAEEMNIKNIGEDSPIAEKEISGTLDRLDFFQGLNYSNLICKEAPEGVDQEVWKEGYKAGFEACLKQKNLDLYCDSKTQLSSVPDDNLPRPTFSTQHLGDEFSLPATNEILESRARSQRKPSRKKETRFAEFQVGKREVRTVSVRRASESTQIFKKFIIKDFEKIKKFANMAKKVLLRTIFTIFNGASKMVGNEGFDLLEYIYEELLFKFSMKQITERKVKEILASSLVHKHLARAKLLIRCLGSGIQEGLKEYSKETVIFCLEAYYFMLNKQIGIITGNDDTGEPTFYPKARADECIKEKLEPILSRVNLQKVYAATEKISIKDPKKINKNVLDLDEFIYILCEAYEQYREETVQGVNMAISSILKNDCLLKTELLMIVRNIMPHKLGLIKLEDTAIWNSSKILNLCLKKGILNVNEVTYFNEASWAFGSDEDMIEKIEEFIQKINIDIIAKANNLSLEEWREKIREYKNTNNRFLLHLLVEEAKFLAYISGMHLFEG</sequence>
<feature type="region of interest" description="Disordered" evidence="2">
    <location>
        <begin position="450"/>
        <end position="482"/>
    </location>
</feature>
<reference evidence="3" key="1">
    <citation type="submission" date="2021-09" db="EMBL/GenBank/DDBJ databases">
        <authorList>
            <consortium name="AG Swart"/>
            <person name="Singh M."/>
            <person name="Singh A."/>
            <person name="Seah K."/>
            <person name="Emmerich C."/>
        </authorList>
    </citation>
    <scope>NUCLEOTIDE SEQUENCE</scope>
    <source>
        <strain evidence="3">ATCC30299</strain>
    </source>
</reference>
<dbReference type="EMBL" id="CAJZBQ010000053">
    <property type="protein sequence ID" value="CAG9331099.1"/>
    <property type="molecule type" value="Genomic_DNA"/>
</dbReference>
<comment type="caution">
    <text evidence="3">The sequence shown here is derived from an EMBL/GenBank/DDBJ whole genome shotgun (WGS) entry which is preliminary data.</text>
</comment>
<dbReference type="PANTHER" id="PTHR34894:SF5">
    <property type="entry name" value="EF-HAND DOMAIN-CONTAINING PROTEIN"/>
    <property type="match status" value="1"/>
</dbReference>
<dbReference type="Proteomes" id="UP001162131">
    <property type="component" value="Unassembled WGS sequence"/>
</dbReference>
<feature type="coiled-coil region" evidence="1">
    <location>
        <begin position="275"/>
        <end position="316"/>
    </location>
</feature>
<keyword evidence="1" id="KW-0175">Coiled coil</keyword>
<evidence type="ECO:0000313" key="4">
    <source>
        <dbReference type="Proteomes" id="UP001162131"/>
    </source>
</evidence>
<evidence type="ECO:0000256" key="2">
    <source>
        <dbReference type="SAM" id="MobiDB-lite"/>
    </source>
</evidence>
<proteinExistence type="predicted"/>
<protein>
    <submittedName>
        <fullName evidence="3">Uncharacterized protein</fullName>
    </submittedName>
</protein>
<gene>
    <name evidence="3" type="ORF">BSTOLATCC_MIC53179</name>
</gene>
<evidence type="ECO:0000313" key="3">
    <source>
        <dbReference type="EMBL" id="CAG9331099.1"/>
    </source>
</evidence>
<feature type="coiled-coil region" evidence="1">
    <location>
        <begin position="986"/>
        <end position="1013"/>
    </location>
</feature>
<feature type="compositionally biased region" description="Basic and acidic residues" evidence="2">
    <location>
        <begin position="463"/>
        <end position="472"/>
    </location>
</feature>
<accession>A0AAU9JYN8</accession>
<feature type="compositionally biased region" description="Polar residues" evidence="2">
    <location>
        <begin position="450"/>
        <end position="462"/>
    </location>
</feature>
<evidence type="ECO:0000256" key="1">
    <source>
        <dbReference type="SAM" id="Coils"/>
    </source>
</evidence>
<organism evidence="3 4">
    <name type="scientific">Blepharisma stoltei</name>
    <dbReference type="NCBI Taxonomy" id="1481888"/>
    <lineage>
        <taxon>Eukaryota</taxon>
        <taxon>Sar</taxon>
        <taxon>Alveolata</taxon>
        <taxon>Ciliophora</taxon>
        <taxon>Postciliodesmatophora</taxon>
        <taxon>Heterotrichea</taxon>
        <taxon>Heterotrichida</taxon>
        <taxon>Blepharismidae</taxon>
        <taxon>Blepharisma</taxon>
    </lineage>
</organism>
<dbReference type="PANTHER" id="PTHR34894">
    <property type="entry name" value="SAM-DEPENDENT METHYLTRANSFERASE RSMI, CONSERVED SITE"/>
    <property type="match status" value="1"/>
</dbReference>
<keyword evidence="4" id="KW-1185">Reference proteome</keyword>